<keyword evidence="4" id="KW-0472">Membrane</keyword>
<comment type="pathway">
    <text evidence="1">Lipid metabolism.</text>
</comment>
<evidence type="ECO:0000313" key="7">
    <source>
        <dbReference type="Proteomes" id="UP001221838"/>
    </source>
</evidence>
<evidence type="ECO:0000259" key="5">
    <source>
        <dbReference type="SMART" id="SM00563"/>
    </source>
</evidence>
<proteinExistence type="predicted"/>
<gene>
    <name evidence="6" type="ORF">POL68_18085</name>
</gene>
<feature type="domain" description="Phospholipid/glycerol acyltransferase" evidence="5">
    <location>
        <begin position="80"/>
        <end position="193"/>
    </location>
</feature>
<evidence type="ECO:0000313" key="6">
    <source>
        <dbReference type="EMBL" id="MDC0710392.1"/>
    </source>
</evidence>
<dbReference type="PANTHER" id="PTHR10434:SF11">
    <property type="entry name" value="1-ACYL-SN-GLYCEROL-3-PHOSPHATE ACYLTRANSFERASE"/>
    <property type="match status" value="1"/>
</dbReference>
<reference evidence="6 7" key="1">
    <citation type="submission" date="2022-11" db="EMBL/GenBank/DDBJ databases">
        <title>Minimal conservation of predation-associated metabolite biosynthetic gene clusters underscores biosynthetic potential of Myxococcota including descriptions for ten novel species: Archangium lansinium sp. nov., Myxococcus landrumus sp. nov., Nannocystis bai.</title>
        <authorList>
            <person name="Ahearne A."/>
            <person name="Stevens C."/>
            <person name="Dowd S."/>
        </authorList>
    </citation>
    <scope>NUCLEOTIDE SEQUENCE [LARGE SCALE GENOMIC DNA]</scope>
    <source>
        <strain evidence="6 7">NCWAL01</strain>
    </source>
</reference>
<keyword evidence="4" id="KW-0812">Transmembrane</keyword>
<feature type="transmembrane region" description="Helical" evidence="4">
    <location>
        <begin position="12"/>
        <end position="35"/>
    </location>
</feature>
<protein>
    <submittedName>
        <fullName evidence="6">Lysophospholipid acyltransferase family protein</fullName>
    </submittedName>
</protein>
<keyword evidence="7" id="KW-1185">Reference proteome</keyword>
<organism evidence="6 7">
    <name type="scientific">Stigmatella ashevillensis</name>
    <dbReference type="NCBI Taxonomy" id="2995309"/>
    <lineage>
        <taxon>Bacteria</taxon>
        <taxon>Pseudomonadati</taxon>
        <taxon>Myxococcota</taxon>
        <taxon>Myxococcia</taxon>
        <taxon>Myxococcales</taxon>
        <taxon>Cystobacterineae</taxon>
        <taxon>Archangiaceae</taxon>
        <taxon>Stigmatella</taxon>
    </lineage>
</organism>
<sequence>MRDSPMKYLVTLWFWMVFVVTAPVCTVLGVTLWLVTWPFDRNRAVLHAFVCRWCHGIYLHAWPGWRVRIEGREHLPQGPAVLVANHQSASDILAAMGLSHPFKFVAKASLFRTPMVGWLMGLMEYVAVVRNHPRALSRMLEDCRRWLARGVPVLIYPEGTYAPTRQPLPFKRGAFQLAIQARVPVVPVVLEGTRQVLEGDGPWMGPRASVRVRVLPPISVEALGDDPERLAERVRALYFEALGLPPLTAVQAQAENQQCA</sequence>
<dbReference type="EMBL" id="JAQNDM010000002">
    <property type="protein sequence ID" value="MDC0710392.1"/>
    <property type="molecule type" value="Genomic_DNA"/>
</dbReference>
<dbReference type="Pfam" id="PF01553">
    <property type="entry name" value="Acyltransferase"/>
    <property type="match status" value="1"/>
</dbReference>
<name>A0ABT5D9Q6_9BACT</name>
<evidence type="ECO:0000256" key="1">
    <source>
        <dbReference type="ARBA" id="ARBA00005189"/>
    </source>
</evidence>
<dbReference type="PANTHER" id="PTHR10434">
    <property type="entry name" value="1-ACYL-SN-GLYCEROL-3-PHOSPHATE ACYLTRANSFERASE"/>
    <property type="match status" value="1"/>
</dbReference>
<dbReference type="SMART" id="SM00563">
    <property type="entry name" value="PlsC"/>
    <property type="match status" value="1"/>
</dbReference>
<keyword evidence="4" id="KW-1133">Transmembrane helix</keyword>
<comment type="caution">
    <text evidence="6">The sequence shown here is derived from an EMBL/GenBank/DDBJ whole genome shotgun (WGS) entry which is preliminary data.</text>
</comment>
<dbReference type="InterPro" id="IPR002123">
    <property type="entry name" value="Plipid/glycerol_acylTrfase"/>
</dbReference>
<accession>A0ABT5D9Q6</accession>
<dbReference type="GO" id="GO:0016746">
    <property type="term" value="F:acyltransferase activity"/>
    <property type="evidence" value="ECO:0007669"/>
    <property type="project" value="UniProtKB-KW"/>
</dbReference>
<evidence type="ECO:0000256" key="3">
    <source>
        <dbReference type="ARBA" id="ARBA00023315"/>
    </source>
</evidence>
<evidence type="ECO:0000256" key="4">
    <source>
        <dbReference type="SAM" id="Phobius"/>
    </source>
</evidence>
<dbReference type="SUPFAM" id="SSF69593">
    <property type="entry name" value="Glycerol-3-phosphate (1)-acyltransferase"/>
    <property type="match status" value="1"/>
</dbReference>
<dbReference type="CDD" id="cd07989">
    <property type="entry name" value="LPLAT_AGPAT-like"/>
    <property type="match status" value="1"/>
</dbReference>
<evidence type="ECO:0000256" key="2">
    <source>
        <dbReference type="ARBA" id="ARBA00022679"/>
    </source>
</evidence>
<keyword evidence="3 6" id="KW-0012">Acyltransferase</keyword>
<dbReference type="RefSeq" id="WP_272139806.1">
    <property type="nucleotide sequence ID" value="NZ_JAQNDM010000002.1"/>
</dbReference>
<dbReference type="Proteomes" id="UP001221838">
    <property type="component" value="Unassembled WGS sequence"/>
</dbReference>
<keyword evidence="2" id="KW-0808">Transferase</keyword>